<gene>
    <name evidence="4" type="ORF">FBEOM_5866</name>
</gene>
<reference evidence="4" key="2">
    <citation type="submission" date="2020-02" db="EMBL/GenBank/DDBJ databases">
        <title>Identification and distribution of gene clusters putatively required for synthesis of sphingolipid metabolism inhibitors in phylogenetically diverse species of the filamentous fungus Fusarium.</title>
        <authorList>
            <person name="Kim H.-S."/>
            <person name="Busman M."/>
            <person name="Brown D.W."/>
            <person name="Divon H."/>
            <person name="Uhlig S."/>
            <person name="Proctor R.H."/>
        </authorList>
    </citation>
    <scope>NUCLEOTIDE SEQUENCE</scope>
    <source>
        <strain evidence="4">NRRL 25174</strain>
    </source>
</reference>
<evidence type="ECO:0000313" key="5">
    <source>
        <dbReference type="Proteomes" id="UP000730481"/>
    </source>
</evidence>
<dbReference type="InterPro" id="IPR021858">
    <property type="entry name" value="Fun_TF"/>
</dbReference>
<evidence type="ECO:0000313" key="4">
    <source>
        <dbReference type="EMBL" id="KAF4340169.1"/>
    </source>
</evidence>
<organism evidence="4 5">
    <name type="scientific">Fusarium beomiforme</name>
    <dbReference type="NCBI Taxonomy" id="44412"/>
    <lineage>
        <taxon>Eukaryota</taxon>
        <taxon>Fungi</taxon>
        <taxon>Dikarya</taxon>
        <taxon>Ascomycota</taxon>
        <taxon>Pezizomycotina</taxon>
        <taxon>Sordariomycetes</taxon>
        <taxon>Hypocreomycetidae</taxon>
        <taxon>Hypocreales</taxon>
        <taxon>Nectriaceae</taxon>
        <taxon>Fusarium</taxon>
        <taxon>Fusarium burgessii species complex</taxon>
    </lineage>
</organism>
<dbReference type="Proteomes" id="UP000730481">
    <property type="component" value="Unassembled WGS sequence"/>
</dbReference>
<comment type="subcellular location">
    <subcellularLocation>
        <location evidence="1">Nucleus</location>
    </subcellularLocation>
</comment>
<sequence>MATQDEPAQVETPITSGIIDVETHSTNDTHWIQPAPPFHGEVPQTGGCESTPGSASWFSSDFTTLPSSFTTTDTDLLTGTGTVEESSPNDNEPEKDLGSGYGVRGDKASPVLETHLVSCDDNRIVRQIGTVLSGSLQHDYLIKHYNSHVAELLLPLSHSDNPFRNIYLSTAMEGLLHYDLHMGTSKEMAYKALYQSLLASAAYHRWQCNTQDHIYRELGAKYRYHSIQSLQAAVAQVPATANYQTLMLAVLSLVTIGVLSGEADDFRIHIQAASELRALRSQWKLISHSSRRLNEIGAFLALLSDTTSFEPSPSPWSSNDQSNPESWTLRSSECYAFTYGITPTITMAINETCRLYRHLARFKLESKSLPDDFLQACEELGNLLQSWRFESEDITGISIGDGFTLSVFSCYAKAWHGAALIYYYTLIQGFERADLIREVDDVGEYMLNAEDLKSASKNSWQGNSMAPITWPAFIASCNAVRHRRGIWEQWWKRVLCYNLGNMSKQWDLVQKIWGSLDEAEDKGIWLSWAEAYDIHGINVLLV</sequence>
<feature type="region of interest" description="Disordered" evidence="3">
    <location>
        <begin position="69"/>
        <end position="104"/>
    </location>
</feature>
<dbReference type="PANTHER" id="PTHR37534:SF38">
    <property type="entry name" value="ZN(2)-C6 FUNGAL-TYPE DOMAIN-CONTAINING PROTEIN"/>
    <property type="match status" value="1"/>
</dbReference>
<proteinExistence type="predicted"/>
<feature type="compositionally biased region" description="Low complexity" evidence="3">
    <location>
        <begin position="69"/>
        <end position="82"/>
    </location>
</feature>
<comment type="caution">
    <text evidence="4">The sequence shown here is derived from an EMBL/GenBank/DDBJ whole genome shotgun (WGS) entry which is preliminary data.</text>
</comment>
<protein>
    <submittedName>
        <fullName evidence="4">Lysyl oxidase 2 3 4</fullName>
    </submittedName>
</protein>
<name>A0A9P5DZ63_9HYPO</name>
<dbReference type="PANTHER" id="PTHR37534">
    <property type="entry name" value="TRANSCRIPTIONAL ACTIVATOR PROTEIN UGA3"/>
    <property type="match status" value="1"/>
</dbReference>
<dbReference type="GO" id="GO:0005634">
    <property type="term" value="C:nucleus"/>
    <property type="evidence" value="ECO:0007669"/>
    <property type="project" value="UniProtKB-SubCell"/>
</dbReference>
<keyword evidence="5" id="KW-1185">Reference proteome</keyword>
<evidence type="ECO:0000256" key="1">
    <source>
        <dbReference type="ARBA" id="ARBA00004123"/>
    </source>
</evidence>
<evidence type="ECO:0000256" key="3">
    <source>
        <dbReference type="SAM" id="MobiDB-lite"/>
    </source>
</evidence>
<reference evidence="4" key="1">
    <citation type="journal article" date="2017" name="Mycologia">
        <title>Fusarium algeriense, sp. nov., a novel toxigenic crown rot pathogen of durum wheat from Algeria is nested in the Fusarium burgessii species complex.</title>
        <authorList>
            <person name="Laraba I."/>
            <person name="Keddad A."/>
            <person name="Boureghda H."/>
            <person name="Abdallah N."/>
            <person name="Vaughan M.M."/>
            <person name="Proctor R.H."/>
            <person name="Busman M."/>
            <person name="O'Donnell K."/>
        </authorList>
    </citation>
    <scope>NUCLEOTIDE SEQUENCE</scope>
    <source>
        <strain evidence="4">NRRL 25174</strain>
    </source>
</reference>
<dbReference type="OrthoDB" id="3477330at2759"/>
<dbReference type="EMBL" id="PVQB02000246">
    <property type="protein sequence ID" value="KAF4340169.1"/>
    <property type="molecule type" value="Genomic_DNA"/>
</dbReference>
<dbReference type="GO" id="GO:0003700">
    <property type="term" value="F:DNA-binding transcription factor activity"/>
    <property type="evidence" value="ECO:0007669"/>
    <property type="project" value="TreeGrafter"/>
</dbReference>
<dbReference type="GO" id="GO:0000976">
    <property type="term" value="F:transcription cis-regulatory region binding"/>
    <property type="evidence" value="ECO:0007669"/>
    <property type="project" value="TreeGrafter"/>
</dbReference>
<evidence type="ECO:0000256" key="2">
    <source>
        <dbReference type="ARBA" id="ARBA00023242"/>
    </source>
</evidence>
<dbReference type="GO" id="GO:0045944">
    <property type="term" value="P:positive regulation of transcription by RNA polymerase II"/>
    <property type="evidence" value="ECO:0007669"/>
    <property type="project" value="TreeGrafter"/>
</dbReference>
<dbReference type="Pfam" id="PF11951">
    <property type="entry name" value="Fungal_trans_2"/>
    <property type="match status" value="1"/>
</dbReference>
<accession>A0A9P5DZ63</accession>
<dbReference type="AlphaFoldDB" id="A0A9P5DZ63"/>
<keyword evidence="2" id="KW-0539">Nucleus</keyword>